<keyword evidence="2 3" id="KW-0808">Transferase</keyword>
<dbReference type="GO" id="GO:0016758">
    <property type="term" value="F:hexosyltransferase activity"/>
    <property type="evidence" value="ECO:0007669"/>
    <property type="project" value="TreeGrafter"/>
</dbReference>
<evidence type="ECO:0000256" key="2">
    <source>
        <dbReference type="ARBA" id="ARBA00022679"/>
    </source>
</evidence>
<accession>A0A418WJV7</accession>
<dbReference type="CDD" id="cd06533">
    <property type="entry name" value="Glyco_transf_WecG_TagA"/>
    <property type="match status" value="1"/>
</dbReference>
<name>A0A418WJV7_9PROT</name>
<keyword evidence="4" id="KW-1185">Reference proteome</keyword>
<dbReference type="AlphaFoldDB" id="A0A418WJV7"/>
<evidence type="ECO:0000256" key="1">
    <source>
        <dbReference type="ARBA" id="ARBA00022676"/>
    </source>
</evidence>
<gene>
    <name evidence="3" type="ORF">D3874_20845</name>
</gene>
<evidence type="ECO:0000313" key="3">
    <source>
        <dbReference type="EMBL" id="RJF90109.1"/>
    </source>
</evidence>
<reference evidence="3 4" key="1">
    <citation type="submission" date="2018-09" db="EMBL/GenBank/DDBJ databases">
        <authorList>
            <person name="Zhu H."/>
        </authorList>
    </citation>
    <scope>NUCLEOTIDE SEQUENCE [LARGE SCALE GENOMIC DNA]</scope>
    <source>
        <strain evidence="3 4">K1W22B-8</strain>
    </source>
</reference>
<dbReference type="OrthoDB" id="9771846at2"/>
<sequence length="265" mass="28900">MTEFAAIPPVDFLGARLTPIDVLAAAAMIEARPPGAPFRYVVTPNAQHMVSLDRAVPGFREAYAHAWMTTCDSQILRLLARLLFGRRLAHCPGSDLTAHLLQNHIRPDEMILVIGGDDALAGALREKFGLTALTQHQPPMGLLKNPAAIEACVRFIVERPARYVFISCGSPQSEIIAHRTLLNGGAVGTGLCIGSSLHFATGLVTRAPVWMRRSGLEWLHRLLLNPRRHARRVFGDSFPVLLIALKTRLGLRSHAPAVAAARPDE</sequence>
<dbReference type="InterPro" id="IPR004629">
    <property type="entry name" value="WecG_TagA_CpsF"/>
</dbReference>
<organism evidence="3 4">
    <name type="scientific">Oleomonas cavernae</name>
    <dbReference type="NCBI Taxonomy" id="2320859"/>
    <lineage>
        <taxon>Bacteria</taxon>
        <taxon>Pseudomonadati</taxon>
        <taxon>Pseudomonadota</taxon>
        <taxon>Alphaproteobacteria</taxon>
        <taxon>Acetobacterales</taxon>
        <taxon>Acetobacteraceae</taxon>
        <taxon>Oleomonas</taxon>
    </lineage>
</organism>
<proteinExistence type="predicted"/>
<dbReference type="EMBL" id="QYUK01000011">
    <property type="protein sequence ID" value="RJF90109.1"/>
    <property type="molecule type" value="Genomic_DNA"/>
</dbReference>
<comment type="caution">
    <text evidence="3">The sequence shown here is derived from an EMBL/GenBank/DDBJ whole genome shotgun (WGS) entry which is preliminary data.</text>
</comment>
<protein>
    <submittedName>
        <fullName evidence="3">Glycosyltransferase</fullName>
    </submittedName>
</protein>
<dbReference type="PANTHER" id="PTHR34136">
    <property type="match status" value="1"/>
</dbReference>
<keyword evidence="1" id="KW-0328">Glycosyltransferase</keyword>
<dbReference type="Proteomes" id="UP000284605">
    <property type="component" value="Unassembled WGS sequence"/>
</dbReference>
<dbReference type="Pfam" id="PF03808">
    <property type="entry name" value="Glyco_tran_WecG"/>
    <property type="match status" value="1"/>
</dbReference>
<dbReference type="PANTHER" id="PTHR34136:SF1">
    <property type="entry name" value="UDP-N-ACETYL-D-MANNOSAMINURONIC ACID TRANSFERASE"/>
    <property type="match status" value="1"/>
</dbReference>
<evidence type="ECO:0000313" key="4">
    <source>
        <dbReference type="Proteomes" id="UP000284605"/>
    </source>
</evidence>